<dbReference type="InterPro" id="IPR007685">
    <property type="entry name" value="RelA_SpoT"/>
</dbReference>
<dbReference type="PANTHER" id="PTHR47837">
    <property type="entry name" value="GTP PYROPHOSPHOKINASE YJBM"/>
    <property type="match status" value="1"/>
</dbReference>
<evidence type="ECO:0000313" key="2">
    <source>
        <dbReference type="EMBL" id="MDH4905417.1"/>
    </source>
</evidence>
<evidence type="ECO:0000313" key="3">
    <source>
        <dbReference type="Proteomes" id="UP001243298"/>
    </source>
</evidence>
<dbReference type="InterPro" id="IPR043519">
    <property type="entry name" value="NT_sf"/>
</dbReference>
<dbReference type="InterPro" id="IPR052366">
    <property type="entry name" value="GTP_Pyrophosphokinase"/>
</dbReference>
<dbReference type="Gene3D" id="3.30.460.10">
    <property type="entry name" value="Beta Polymerase, domain 2"/>
    <property type="match status" value="1"/>
</dbReference>
<dbReference type="RefSeq" id="WP_284719591.1">
    <property type="nucleotide sequence ID" value="NZ_PGFT01000001.1"/>
</dbReference>
<feature type="domain" description="RelA/SpoT" evidence="1">
    <location>
        <begin position="69"/>
        <end position="190"/>
    </location>
</feature>
<name>A0ABT6IWC8_9GAMM</name>
<dbReference type="EMBL" id="PGFT01000001">
    <property type="protein sequence ID" value="MDH4905417.1"/>
    <property type="molecule type" value="Genomic_DNA"/>
</dbReference>
<protein>
    <submittedName>
        <fullName evidence="2">(P)ppGpp synthetase</fullName>
    </submittedName>
</protein>
<dbReference type="SMART" id="SM00954">
    <property type="entry name" value="RelA_SpoT"/>
    <property type="match status" value="1"/>
</dbReference>
<keyword evidence="3" id="KW-1185">Reference proteome</keyword>
<reference evidence="2 3" key="1">
    <citation type="submission" date="2017-11" db="EMBL/GenBank/DDBJ databases">
        <title>Whole genome sequencing of Psychrobacter pocilloporae S6-60T(=JCM 31058T=LMG 29157T).</title>
        <authorList>
            <person name="Das S.K."/>
        </authorList>
    </citation>
    <scope>NUCLEOTIDE SEQUENCE [LARGE SCALE GENOMIC DNA]</scope>
    <source>
        <strain evidence="2 3">S6-60</strain>
    </source>
</reference>
<dbReference type="Proteomes" id="UP001243298">
    <property type="component" value="Unassembled WGS sequence"/>
</dbReference>
<gene>
    <name evidence="2" type="ORF">CUR83_10225</name>
</gene>
<accession>A0ABT6IWC8</accession>
<evidence type="ECO:0000259" key="1">
    <source>
        <dbReference type="SMART" id="SM00954"/>
    </source>
</evidence>
<dbReference type="PANTHER" id="PTHR47837:SF1">
    <property type="entry name" value="GTP PYROPHOSPHOKINASE YJBM"/>
    <property type="match status" value="1"/>
</dbReference>
<dbReference type="Pfam" id="PF04607">
    <property type="entry name" value="RelA_SpoT"/>
    <property type="match status" value="1"/>
</dbReference>
<comment type="caution">
    <text evidence="2">The sequence shown here is derived from an EMBL/GenBank/DDBJ whole genome shotgun (WGS) entry which is preliminary data.</text>
</comment>
<dbReference type="CDD" id="cd05399">
    <property type="entry name" value="NT_Rel-Spo_like"/>
    <property type="match status" value="1"/>
</dbReference>
<proteinExistence type="predicted"/>
<dbReference type="SUPFAM" id="SSF81301">
    <property type="entry name" value="Nucleotidyltransferase"/>
    <property type="match status" value="1"/>
</dbReference>
<organism evidence="2 3">
    <name type="scientific">Psychrobacter pocilloporae</name>
    <dbReference type="NCBI Taxonomy" id="1775882"/>
    <lineage>
        <taxon>Bacteria</taxon>
        <taxon>Pseudomonadati</taxon>
        <taxon>Pseudomonadota</taxon>
        <taxon>Gammaproteobacteria</taxon>
        <taxon>Moraxellales</taxon>
        <taxon>Moraxellaceae</taxon>
        <taxon>Psychrobacter</taxon>
    </lineage>
</organism>
<sequence>MKDSIPSKKQVKKAGEALANSNSSTSEYKKAMQVLSIWRSLHTTPLNTFQTTLRRKVKSLNFYSPIIAQRLKRTPSIILKLQRFQDMNLARMQDIGGLRIVLSTVGEVYRLQKNILEKSSRFDHDLKKLNDYIHDPKPDGYRGLHLIFRYKSVVHPHLDGLLIELQIRTKLQHSWATAVETLGLIEKSSFKTGEGDTEFKDFFKLCSALFAHYEKQPVSEELRGFSVIELAKELKILEEKLNIFQKLQGVAISSQYIGTNNKVTGDCEYFLVELNLRDENPQVNITGFNKEMKDMAESHYQRREITLRDEPKVDIVLISMSNVKDIEKAYPNYFLDTELFIENLQKICSTALMGIAQNKN</sequence>